<dbReference type="Pfam" id="PF05345">
    <property type="entry name" value="He_PIG"/>
    <property type="match status" value="1"/>
</dbReference>
<accession>A0A1Q9EEW4</accession>
<dbReference type="GO" id="GO:0005509">
    <property type="term" value="F:calcium ion binding"/>
    <property type="evidence" value="ECO:0007669"/>
    <property type="project" value="InterPro"/>
</dbReference>
<proteinExistence type="predicted"/>
<keyword evidence="3" id="KW-1185">Reference proteome</keyword>
<gene>
    <name evidence="2" type="ORF">AK812_SmicGene10755</name>
</gene>
<sequence length="425" mass="46612">MASGRAKRGRVTAKEFAPGLGRLGLGDHSWDRYMPGLLQSEPKAEAGRAWIGGFLEPVPGCQGPWLSLEVQQSWAPWAFAKGDPNKVIAALELLATLVAVKLWVPESTAKKTTKVAIRGYTGNKSNEALLKKAMTTKFPSTLVLMETAEELSAKNCELQLQWIRRDLNQLADDLTNENFASFDPEFRVKLEGSSPASYYGELGAQKSERFCHLTHQSKLQQRREAWKKQQREKRKLMRGFAHKEDAPPAVQETPQPRSGGKGKKLEGQAKPALGVGGMSNVRSVVFTYTPSRVTLTMGQQTDIRPALFGPTATRRFASLGRLPEGLSLDPMTGTISGTPLNGSPWEVHTIQVEMMDGQVAQTGLEIEVVDFTRGGFVVGHISEVAPGRFMLVVYKPDDAEVGSYGRGKEQNGGMVLQDLQACKYP</sequence>
<feature type="region of interest" description="Disordered" evidence="1">
    <location>
        <begin position="238"/>
        <end position="273"/>
    </location>
</feature>
<dbReference type="SUPFAM" id="SSF49313">
    <property type="entry name" value="Cadherin-like"/>
    <property type="match status" value="1"/>
</dbReference>
<dbReference type="InterPro" id="IPR013783">
    <property type="entry name" value="Ig-like_fold"/>
</dbReference>
<name>A0A1Q9EEW4_SYMMI</name>
<dbReference type="EMBL" id="LSRX01000170">
    <property type="protein sequence ID" value="OLQ05986.1"/>
    <property type="molecule type" value="Genomic_DNA"/>
</dbReference>
<organism evidence="2 3">
    <name type="scientific">Symbiodinium microadriaticum</name>
    <name type="common">Dinoflagellate</name>
    <name type="synonym">Zooxanthella microadriatica</name>
    <dbReference type="NCBI Taxonomy" id="2951"/>
    <lineage>
        <taxon>Eukaryota</taxon>
        <taxon>Sar</taxon>
        <taxon>Alveolata</taxon>
        <taxon>Dinophyceae</taxon>
        <taxon>Suessiales</taxon>
        <taxon>Symbiodiniaceae</taxon>
        <taxon>Symbiodinium</taxon>
    </lineage>
</organism>
<dbReference type="Proteomes" id="UP000186817">
    <property type="component" value="Unassembled WGS sequence"/>
</dbReference>
<dbReference type="OrthoDB" id="10487162at2759"/>
<evidence type="ECO:0000313" key="2">
    <source>
        <dbReference type="EMBL" id="OLQ05986.1"/>
    </source>
</evidence>
<protein>
    <submittedName>
        <fullName evidence="2">Uncharacterized protein</fullName>
    </submittedName>
</protein>
<evidence type="ECO:0000313" key="3">
    <source>
        <dbReference type="Proteomes" id="UP000186817"/>
    </source>
</evidence>
<dbReference type="Gene3D" id="2.60.40.10">
    <property type="entry name" value="Immunoglobulins"/>
    <property type="match status" value="1"/>
</dbReference>
<comment type="caution">
    <text evidence="2">The sequence shown here is derived from an EMBL/GenBank/DDBJ whole genome shotgun (WGS) entry which is preliminary data.</text>
</comment>
<dbReference type="InterPro" id="IPR015919">
    <property type="entry name" value="Cadherin-like_sf"/>
</dbReference>
<dbReference type="GO" id="GO:0016020">
    <property type="term" value="C:membrane"/>
    <property type="evidence" value="ECO:0007669"/>
    <property type="project" value="InterPro"/>
</dbReference>
<evidence type="ECO:0000256" key="1">
    <source>
        <dbReference type="SAM" id="MobiDB-lite"/>
    </source>
</evidence>
<dbReference type="AlphaFoldDB" id="A0A1Q9EEW4"/>
<reference evidence="2 3" key="1">
    <citation type="submission" date="2016-02" db="EMBL/GenBank/DDBJ databases">
        <title>Genome analysis of coral dinoflagellate symbionts highlights evolutionary adaptations to a symbiotic lifestyle.</title>
        <authorList>
            <person name="Aranda M."/>
            <person name="Li Y."/>
            <person name="Liew Y.J."/>
            <person name="Baumgarten S."/>
            <person name="Simakov O."/>
            <person name="Wilson M."/>
            <person name="Piel J."/>
            <person name="Ashoor H."/>
            <person name="Bougouffa S."/>
            <person name="Bajic V.B."/>
            <person name="Ryu T."/>
            <person name="Ravasi T."/>
            <person name="Bayer T."/>
            <person name="Micklem G."/>
            <person name="Kim H."/>
            <person name="Bhak J."/>
            <person name="Lajeunesse T.C."/>
            <person name="Voolstra C.R."/>
        </authorList>
    </citation>
    <scope>NUCLEOTIDE SEQUENCE [LARGE SCALE GENOMIC DNA]</scope>
    <source>
        <strain evidence="2 3">CCMP2467</strain>
    </source>
</reference>